<reference evidence="5" key="1">
    <citation type="journal article" date="2020" name="Nat. Ecol. Evol.">
        <title>Deeply conserved synteny resolves early events in vertebrate evolution.</title>
        <authorList>
            <person name="Simakov O."/>
            <person name="Marletaz F."/>
            <person name="Yue J.X."/>
            <person name="O'Connell B."/>
            <person name="Jenkins J."/>
            <person name="Brandt A."/>
            <person name="Calef R."/>
            <person name="Tung C.H."/>
            <person name="Huang T.K."/>
            <person name="Schmutz J."/>
            <person name="Satoh N."/>
            <person name="Yu J.K."/>
            <person name="Putnam N.H."/>
            <person name="Green R.E."/>
            <person name="Rokhsar D.S."/>
        </authorList>
    </citation>
    <scope>NUCLEOTIDE SEQUENCE [LARGE SCALE GENOMIC DNA]</scope>
    <source>
        <strain evidence="5">S238N-H82</strain>
    </source>
</reference>
<comment type="similarity">
    <text evidence="2">Belongs to the OPA3 family.</text>
</comment>
<dbReference type="GO" id="GO:0005739">
    <property type="term" value="C:mitochondrion"/>
    <property type="evidence" value="ECO:0000318"/>
    <property type="project" value="GO_Central"/>
</dbReference>
<reference evidence="6" key="2">
    <citation type="submission" date="2025-08" db="UniProtKB">
        <authorList>
            <consortium name="RefSeq"/>
        </authorList>
    </citation>
    <scope>IDENTIFICATION</scope>
    <source>
        <strain evidence="6">S238N-H82</strain>
        <tissue evidence="6">Testes</tissue>
    </source>
</reference>
<dbReference type="OMA" id="KMYVMNL"/>
<evidence type="ECO:0000313" key="5">
    <source>
        <dbReference type="Proteomes" id="UP000001554"/>
    </source>
</evidence>
<dbReference type="OrthoDB" id="2129069at2759"/>
<dbReference type="PANTHER" id="PTHR12499:SF0">
    <property type="entry name" value="OPTIC ATROPHY 3 PROTEIN"/>
    <property type="match status" value="1"/>
</dbReference>
<dbReference type="Proteomes" id="UP000001554">
    <property type="component" value="Chromosome 1"/>
</dbReference>
<organism evidence="5 6">
    <name type="scientific">Branchiostoma floridae</name>
    <name type="common">Florida lancelet</name>
    <name type="synonym">Amphioxus</name>
    <dbReference type="NCBI Taxonomy" id="7739"/>
    <lineage>
        <taxon>Eukaryota</taxon>
        <taxon>Metazoa</taxon>
        <taxon>Chordata</taxon>
        <taxon>Cephalochordata</taxon>
        <taxon>Leptocardii</taxon>
        <taxon>Amphioxiformes</taxon>
        <taxon>Branchiostomatidae</taxon>
        <taxon>Branchiostoma</taxon>
    </lineage>
</organism>
<dbReference type="InterPro" id="IPR010754">
    <property type="entry name" value="OPA3-like"/>
</dbReference>
<evidence type="ECO:0000313" key="6">
    <source>
        <dbReference type="RefSeq" id="XP_035681411.1"/>
    </source>
</evidence>
<evidence type="ECO:0000256" key="1">
    <source>
        <dbReference type="ARBA" id="ARBA00003027"/>
    </source>
</evidence>
<dbReference type="AlphaFoldDB" id="A0A9J7MVF8"/>
<proteinExistence type="inferred from homology"/>
<evidence type="ECO:0000256" key="2">
    <source>
        <dbReference type="ARBA" id="ARBA00007584"/>
    </source>
</evidence>
<sequence length="184" mass="20948">MRSQCETVLPGLETTMVFPIAKLASLAIKQLSKPVARYAKEGAKRSEFFKRYVCMPPAQLYHWMEVKLKMRILGLGKTKPGSVAPLNEQMATELGAEMLGESIVFMVGVLTLYAEYWRQSRNTQIKEDSQNERLKELEEKLLDLQVVTEKQDMQIRHLSRLLAGFGPPHQVTQDSNQTVRQPGK</sequence>
<dbReference type="Pfam" id="PF07047">
    <property type="entry name" value="OPA3"/>
    <property type="match status" value="1"/>
</dbReference>
<dbReference type="KEGG" id="bfo:118419183"/>
<dbReference type="GeneID" id="118419183"/>
<dbReference type="RefSeq" id="XP_035681411.1">
    <property type="nucleotide sequence ID" value="XM_035825518.1"/>
</dbReference>
<keyword evidence="3 4" id="KW-0175">Coiled coil</keyword>
<comment type="function">
    <text evidence="1">May play some role in mitochondrial processes.</text>
</comment>
<dbReference type="PANTHER" id="PTHR12499">
    <property type="entry name" value="OPTIC ATROPHY 3 PROTEIN OPA3"/>
    <property type="match status" value="1"/>
</dbReference>
<evidence type="ECO:0000256" key="3">
    <source>
        <dbReference type="ARBA" id="ARBA00023054"/>
    </source>
</evidence>
<dbReference type="GO" id="GO:0019216">
    <property type="term" value="P:regulation of lipid metabolic process"/>
    <property type="evidence" value="ECO:0000318"/>
    <property type="project" value="GO_Central"/>
</dbReference>
<name>A0A9J7MVF8_BRAFL</name>
<accession>A0A9J7MVF8</accession>
<gene>
    <name evidence="6" type="primary">LOC118419183</name>
</gene>
<feature type="coiled-coil region" evidence="4">
    <location>
        <begin position="120"/>
        <end position="147"/>
    </location>
</feature>
<protein>
    <submittedName>
        <fullName evidence="6">Optic atrophy 3 protein homolog</fullName>
    </submittedName>
</protein>
<evidence type="ECO:0000256" key="4">
    <source>
        <dbReference type="SAM" id="Coils"/>
    </source>
</evidence>
<keyword evidence="5" id="KW-1185">Reference proteome</keyword>